<dbReference type="PANTHER" id="PTHR23240:SF8">
    <property type="entry name" value="PROTEIN ARTEMIS"/>
    <property type="match status" value="1"/>
</dbReference>
<dbReference type="InterPro" id="IPR036866">
    <property type="entry name" value="RibonucZ/Hydroxyglut_hydro"/>
</dbReference>
<keyword evidence="6" id="KW-1185">Reference proteome</keyword>
<dbReference type="GO" id="GO:0003684">
    <property type="term" value="F:damaged DNA binding"/>
    <property type="evidence" value="ECO:0007669"/>
    <property type="project" value="TreeGrafter"/>
</dbReference>
<organism evidence="5 6">
    <name type="scientific">Extremus antarcticus</name>
    <dbReference type="NCBI Taxonomy" id="702011"/>
    <lineage>
        <taxon>Eukaryota</taxon>
        <taxon>Fungi</taxon>
        <taxon>Dikarya</taxon>
        <taxon>Ascomycota</taxon>
        <taxon>Pezizomycotina</taxon>
        <taxon>Dothideomycetes</taxon>
        <taxon>Dothideomycetidae</taxon>
        <taxon>Mycosphaerellales</taxon>
        <taxon>Extremaceae</taxon>
        <taxon>Extremus</taxon>
    </lineage>
</organism>
<accession>A0AAJ0DGG8</accession>
<dbReference type="EMBL" id="JAWDJX010000038">
    <property type="protein sequence ID" value="KAK3049678.1"/>
    <property type="molecule type" value="Genomic_DNA"/>
</dbReference>
<proteinExistence type="predicted"/>
<feature type="region of interest" description="Disordered" evidence="4">
    <location>
        <begin position="662"/>
        <end position="710"/>
    </location>
</feature>
<sequence>MSTFDGKVKEFPDIRIDYFRTDPLSRPPLGFFLGHVHSDHLVGLENCKSPFIYCSPGTRDILLRLEKYPHRMNFAKGILETRKQTYRHLKNLLKAIPLDTPTVIELAPGNEVRVTLLDANHCVGAVMFLIEGGGKAVLYTGDIRSESWWVDSLKRNPVLASYSAPPGGAPLNKLDCIYLDTTFVVSGREDPYCHFPPKADGLAELLQKVAQYPKDTLFYVDAWTFGYEDVWQALANFLGSQVHVDRYRHGMYSALASGIEPRAPEAVKLIGFHCGNHYQRGCLTSDQSQIHSCEKGMECEIWSRDYVRITPIVSRHNGMELAELGTGGGQGDLAQQHELDVADPTLVGQLMALCATKLQGQTPLLTSVLNLLSTAMTDGTCSINLEDFDLLWKSDLDDDIDPDTSDISLEKLIPALSRCVTKSKMQKADAFGQGKPVTRPASRVREDGLPTQITFPYSRHSSYEELCMLLEAFVPRDIYPCTVDEKNRLSKSSMSALFGHMYSDRTTFTHDETMMKKRGDDTKSGKQVSDSSIHDMTAPQRVRSDASGPRRLNISSDAEVDQRTVNDRDRRNNSTDGHGSARAVIRAGECKPQLTDRRPVDEGRGLPDVPDMIDLTSPSVAPRDGKLETKLRNARRRDGKKLQLLKGNLLLSSQANLEDMRRWERDNSDRETDVARQQRVPDIERQLMSKSADRPSTREAQGDFWPPLDVDHYCPSNDVDHYASARQREKLHKHGNPGRDARFHPLGKATDIDRQLMKKKREAHPRPTGEPKRPTSPSSSSSSSSIGPKLSPLLVTKDHAPDADVDPVVDISNRGPITDSEACSPRNDRPLSREAQGSVRLSSGVDYYSPLNADHYAKEREQEKRRKAQSTSKAASLVDHCDTSLDAQRSLLGTVGTQLPPSLRDRWLKRIADDPRANEGPWSSVKRHKAEETSERYGRLTPPDPTPFNGQNLPGSKRSGDQRTSSPATMAFRRQAHDAVDGSRGLSWFDIGLVSVGGHQEEEEEL</sequence>
<comment type="caution">
    <text evidence="5">The sequence shown here is derived from an EMBL/GenBank/DDBJ whole genome shotgun (WGS) entry which is preliminary data.</text>
</comment>
<feature type="region of interest" description="Disordered" evidence="4">
    <location>
        <begin position="509"/>
        <end position="627"/>
    </location>
</feature>
<dbReference type="PANTHER" id="PTHR23240">
    <property type="entry name" value="DNA CROSS-LINK REPAIR PROTEIN PSO2/SNM1-RELATED"/>
    <property type="match status" value="1"/>
</dbReference>
<dbReference type="GO" id="GO:0036297">
    <property type="term" value="P:interstrand cross-link repair"/>
    <property type="evidence" value="ECO:0007669"/>
    <property type="project" value="TreeGrafter"/>
</dbReference>
<feature type="region of interest" description="Disordered" evidence="4">
    <location>
        <begin position="914"/>
        <end position="979"/>
    </location>
</feature>
<feature type="compositionally biased region" description="Low complexity" evidence="4">
    <location>
        <begin position="776"/>
        <end position="785"/>
    </location>
</feature>
<dbReference type="Proteomes" id="UP001271007">
    <property type="component" value="Unassembled WGS sequence"/>
</dbReference>
<dbReference type="GO" id="GO:0035312">
    <property type="term" value="F:5'-3' DNA exonuclease activity"/>
    <property type="evidence" value="ECO:0007669"/>
    <property type="project" value="TreeGrafter"/>
</dbReference>
<feature type="compositionally biased region" description="Basic and acidic residues" evidence="4">
    <location>
        <begin position="662"/>
        <end position="701"/>
    </location>
</feature>
<evidence type="ECO:0008006" key="7">
    <source>
        <dbReference type="Google" id="ProtNLM"/>
    </source>
</evidence>
<evidence type="ECO:0000256" key="1">
    <source>
        <dbReference type="ARBA" id="ARBA00022722"/>
    </source>
</evidence>
<feature type="compositionally biased region" description="Basic and acidic residues" evidence="4">
    <location>
        <begin position="560"/>
        <end position="573"/>
    </location>
</feature>
<dbReference type="GO" id="GO:0000723">
    <property type="term" value="P:telomere maintenance"/>
    <property type="evidence" value="ECO:0007669"/>
    <property type="project" value="TreeGrafter"/>
</dbReference>
<feature type="compositionally biased region" description="Basic and acidic residues" evidence="4">
    <location>
        <begin position="594"/>
        <end position="605"/>
    </location>
</feature>
<dbReference type="AlphaFoldDB" id="A0AAJ0DGG8"/>
<gene>
    <name evidence="5" type="ORF">LTR09_009100</name>
</gene>
<keyword evidence="2" id="KW-0378">Hydrolase</keyword>
<name>A0AAJ0DGG8_9PEZI</name>
<feature type="compositionally biased region" description="Basic and acidic residues" evidence="4">
    <location>
        <begin position="509"/>
        <end position="524"/>
    </location>
</feature>
<keyword evidence="3" id="KW-0269">Exonuclease</keyword>
<feature type="compositionally biased region" description="Basic and acidic residues" evidence="4">
    <location>
        <begin position="764"/>
        <end position="773"/>
    </location>
</feature>
<evidence type="ECO:0000256" key="2">
    <source>
        <dbReference type="ARBA" id="ARBA00022801"/>
    </source>
</evidence>
<evidence type="ECO:0000256" key="4">
    <source>
        <dbReference type="SAM" id="MobiDB-lite"/>
    </source>
</evidence>
<evidence type="ECO:0000313" key="6">
    <source>
        <dbReference type="Proteomes" id="UP001271007"/>
    </source>
</evidence>
<dbReference type="GO" id="GO:0006303">
    <property type="term" value="P:double-strand break repair via nonhomologous end joining"/>
    <property type="evidence" value="ECO:0007669"/>
    <property type="project" value="TreeGrafter"/>
</dbReference>
<evidence type="ECO:0000256" key="3">
    <source>
        <dbReference type="ARBA" id="ARBA00022839"/>
    </source>
</evidence>
<dbReference type="SUPFAM" id="SSF56281">
    <property type="entry name" value="Metallo-hydrolase/oxidoreductase"/>
    <property type="match status" value="1"/>
</dbReference>
<evidence type="ECO:0000313" key="5">
    <source>
        <dbReference type="EMBL" id="KAK3049678.1"/>
    </source>
</evidence>
<feature type="region of interest" description="Disordered" evidence="4">
    <location>
        <begin position="726"/>
        <end position="849"/>
    </location>
</feature>
<reference evidence="5" key="1">
    <citation type="submission" date="2023-04" db="EMBL/GenBank/DDBJ databases">
        <title>Black Yeasts Isolated from many extreme environments.</title>
        <authorList>
            <person name="Coleine C."/>
            <person name="Stajich J.E."/>
            <person name="Selbmann L."/>
        </authorList>
    </citation>
    <scope>NUCLEOTIDE SEQUENCE</scope>
    <source>
        <strain evidence="5">CCFEE 5312</strain>
    </source>
</reference>
<protein>
    <recommendedName>
        <fullName evidence="7">Metallo-beta-lactamase domain-containing protein</fullName>
    </recommendedName>
</protein>
<keyword evidence="1" id="KW-0540">Nuclease</keyword>
<feature type="compositionally biased region" description="Basic and acidic residues" evidence="4">
    <location>
        <begin position="929"/>
        <end position="938"/>
    </location>
</feature>
<dbReference type="Gene3D" id="3.60.15.10">
    <property type="entry name" value="Ribonuclease Z/Hydroxyacylglutathione hydrolase-like"/>
    <property type="match status" value="1"/>
</dbReference>